<proteinExistence type="predicted"/>
<dbReference type="PROSITE" id="PS50076">
    <property type="entry name" value="DNAJ_2"/>
    <property type="match status" value="1"/>
</dbReference>
<dbReference type="CDD" id="cd06257">
    <property type="entry name" value="DnaJ"/>
    <property type="match status" value="1"/>
</dbReference>
<dbReference type="PANTHER" id="PTHR45188">
    <property type="entry name" value="DNAJ PROTEIN P58IPK HOMOLOG"/>
    <property type="match status" value="1"/>
</dbReference>
<keyword evidence="6" id="KW-1185">Reference proteome</keyword>
<reference evidence="6" key="1">
    <citation type="journal article" date="2022" name="Int. J. Syst. Evol. Microbiol.">
        <title>Anaeromyxobacter oryzae sp. nov., Anaeromyxobacter diazotrophicus sp. nov. and Anaeromyxobacter paludicola sp. nov., isolated from paddy soils.</title>
        <authorList>
            <person name="Itoh H."/>
            <person name="Xu Z."/>
            <person name="Mise K."/>
            <person name="Masuda Y."/>
            <person name="Ushijima N."/>
            <person name="Hayakawa C."/>
            <person name="Shiratori Y."/>
            <person name="Senoo K."/>
        </authorList>
    </citation>
    <scope>NUCLEOTIDE SEQUENCE [LARGE SCALE GENOMIC DNA]</scope>
    <source>
        <strain evidence="6">Red630</strain>
    </source>
</reference>
<evidence type="ECO:0000256" key="1">
    <source>
        <dbReference type="ARBA" id="ARBA00022737"/>
    </source>
</evidence>
<organism evidence="5 6">
    <name type="scientific">Anaeromyxobacter paludicola</name>
    <dbReference type="NCBI Taxonomy" id="2918171"/>
    <lineage>
        <taxon>Bacteria</taxon>
        <taxon>Pseudomonadati</taxon>
        <taxon>Myxococcota</taxon>
        <taxon>Myxococcia</taxon>
        <taxon>Myxococcales</taxon>
        <taxon>Cystobacterineae</taxon>
        <taxon>Anaeromyxobacteraceae</taxon>
        <taxon>Anaeromyxobacter</taxon>
    </lineage>
</organism>
<feature type="domain" description="J" evidence="4">
    <location>
        <begin position="413"/>
        <end position="484"/>
    </location>
</feature>
<evidence type="ECO:0000256" key="3">
    <source>
        <dbReference type="SAM" id="MobiDB-lite"/>
    </source>
</evidence>
<keyword evidence="1" id="KW-0677">Repeat</keyword>
<dbReference type="InterPro" id="IPR025497">
    <property type="entry name" value="PatA-like_N"/>
</dbReference>
<evidence type="ECO:0000313" key="5">
    <source>
        <dbReference type="EMBL" id="BDG09478.1"/>
    </source>
</evidence>
<dbReference type="PANTHER" id="PTHR45188:SF2">
    <property type="entry name" value="DNAJ HOMOLOG SUBFAMILY C MEMBER 7"/>
    <property type="match status" value="1"/>
</dbReference>
<dbReference type="InterPro" id="IPR011990">
    <property type="entry name" value="TPR-like_helical_dom_sf"/>
</dbReference>
<evidence type="ECO:0000313" key="6">
    <source>
        <dbReference type="Proteomes" id="UP001162734"/>
    </source>
</evidence>
<evidence type="ECO:0000256" key="2">
    <source>
        <dbReference type="ARBA" id="ARBA00022803"/>
    </source>
</evidence>
<dbReference type="SMART" id="SM00271">
    <property type="entry name" value="DnaJ"/>
    <property type="match status" value="1"/>
</dbReference>
<dbReference type="SUPFAM" id="SSF48452">
    <property type="entry name" value="TPR-like"/>
    <property type="match status" value="1"/>
</dbReference>
<feature type="compositionally biased region" description="Pro residues" evidence="3">
    <location>
        <begin position="1"/>
        <end position="15"/>
    </location>
</feature>
<dbReference type="Pfam" id="PF14332">
    <property type="entry name" value="DUF4388"/>
    <property type="match status" value="1"/>
</dbReference>
<evidence type="ECO:0000259" key="4">
    <source>
        <dbReference type="PROSITE" id="PS50076"/>
    </source>
</evidence>
<dbReference type="Gene3D" id="1.10.287.110">
    <property type="entry name" value="DnaJ domain"/>
    <property type="match status" value="1"/>
</dbReference>
<accession>A0ABM7XC78</accession>
<dbReference type="Pfam" id="PF00226">
    <property type="entry name" value="DnaJ"/>
    <property type="match status" value="1"/>
</dbReference>
<feature type="compositionally biased region" description="Pro residues" evidence="3">
    <location>
        <begin position="369"/>
        <end position="392"/>
    </location>
</feature>
<name>A0ABM7XC78_9BACT</name>
<dbReference type="InterPro" id="IPR001623">
    <property type="entry name" value="DnaJ_domain"/>
</dbReference>
<keyword evidence="2" id="KW-0802">TPR repeat</keyword>
<feature type="region of interest" description="Disordered" evidence="3">
    <location>
        <begin position="1"/>
        <end position="33"/>
    </location>
</feature>
<sequence>MSSKPPPPPPGPPPVLERSTEAPDPAGSAAGAAPSFGAAVSPAAALAAALPWEGSLAEASALHLCYLAAAAQASGRLRLAVGRAQVALVFRRGNVEHAVSTDPADDLGAFLVRRGVVRREAVEAARSGPAGVHADLVGALAAARWLDPAASFPLLQEHGISVVARAVGLEQGAARFEPGVAPPPSSFQLGPRWAVLCSAARRIDPAAARRLLGPRIDRAAGRSGGRVELQSLALTAQEARIAGLFDGRLSPAELAAAHPADAELVIRVALLLAETELLTFGAARPPVASATAPAPASAASRPPPASPASSAVAARPPPAAPAPSADAARPPPAAPERSPSPPGGEGKGGAASPALRPGSTPGPVTPASSPAPGPAKPAATPPPPRASAPASPPRRAESVPELQAVLARLAKADHFEALGVKPDAPTAQIKVAYFKLAKRYHPDAAAPGEPAEARQLRADVFARVGEAWGVLGDEAKRAAYVERQKAGAAEVDVMAILQAENLFQTATVLVRNRKYEEASAKLDEAIALNAKEPEFQVWKAWVEFLLAPDKRRQREVSTAVMEAALKKAPMCMPGYLFMGQMAKLTGDAVAAERCYKRGLAQDPDQTDLQRELKYLRK</sequence>
<dbReference type="PRINTS" id="PR00625">
    <property type="entry name" value="JDOMAIN"/>
</dbReference>
<dbReference type="RefSeq" id="WP_248341722.1">
    <property type="nucleotide sequence ID" value="NZ_AP025592.1"/>
</dbReference>
<protein>
    <recommendedName>
        <fullName evidence="4">J domain-containing protein</fullName>
    </recommendedName>
</protein>
<feature type="compositionally biased region" description="Pro residues" evidence="3">
    <location>
        <begin position="329"/>
        <end position="342"/>
    </location>
</feature>
<dbReference type="Gene3D" id="1.25.40.10">
    <property type="entry name" value="Tetratricopeptide repeat domain"/>
    <property type="match status" value="1"/>
</dbReference>
<feature type="compositionally biased region" description="Low complexity" evidence="3">
    <location>
        <begin position="350"/>
        <end position="368"/>
    </location>
</feature>
<dbReference type="InterPro" id="IPR036869">
    <property type="entry name" value="J_dom_sf"/>
</dbReference>
<dbReference type="Proteomes" id="UP001162734">
    <property type="component" value="Chromosome"/>
</dbReference>
<feature type="compositionally biased region" description="Low complexity" evidence="3">
    <location>
        <begin position="287"/>
        <end position="300"/>
    </location>
</feature>
<feature type="region of interest" description="Disordered" evidence="3">
    <location>
        <begin position="287"/>
        <end position="399"/>
    </location>
</feature>
<dbReference type="SUPFAM" id="SSF46565">
    <property type="entry name" value="Chaperone J-domain"/>
    <property type="match status" value="1"/>
</dbReference>
<feature type="compositionally biased region" description="Low complexity" evidence="3">
    <location>
        <begin position="22"/>
        <end position="33"/>
    </location>
</feature>
<dbReference type="EMBL" id="AP025592">
    <property type="protein sequence ID" value="BDG09478.1"/>
    <property type="molecule type" value="Genomic_DNA"/>
</dbReference>
<gene>
    <name evidence="5" type="ORF">AMPC_25910</name>
</gene>